<dbReference type="Proteomes" id="UP000549617">
    <property type="component" value="Unassembled WGS sequence"/>
</dbReference>
<keyword evidence="4" id="KW-1185">Reference proteome</keyword>
<dbReference type="GO" id="GO:0047372">
    <property type="term" value="F:monoacylglycerol lipase activity"/>
    <property type="evidence" value="ECO:0007669"/>
    <property type="project" value="TreeGrafter"/>
</dbReference>
<dbReference type="InterPro" id="IPR050266">
    <property type="entry name" value="AB_hydrolase_sf"/>
</dbReference>
<dbReference type="InterPro" id="IPR000073">
    <property type="entry name" value="AB_hydrolase_1"/>
</dbReference>
<dbReference type="EMBL" id="JACIJC010000001">
    <property type="protein sequence ID" value="MBB5684995.1"/>
    <property type="molecule type" value="Genomic_DNA"/>
</dbReference>
<feature type="chain" id="PRO_5030590894" evidence="1">
    <location>
        <begin position="25"/>
        <end position="306"/>
    </location>
</feature>
<evidence type="ECO:0000256" key="1">
    <source>
        <dbReference type="SAM" id="SignalP"/>
    </source>
</evidence>
<dbReference type="RefSeq" id="WP_184015781.1">
    <property type="nucleotide sequence ID" value="NZ_JACIJC010000001.1"/>
</dbReference>
<keyword evidence="1" id="KW-0732">Signal</keyword>
<reference evidence="3 4" key="1">
    <citation type="submission" date="2020-08" db="EMBL/GenBank/DDBJ databases">
        <title>Genomic Encyclopedia of Type Strains, Phase IV (KMG-IV): sequencing the most valuable type-strain genomes for metagenomic binning, comparative biology and taxonomic classification.</title>
        <authorList>
            <person name="Goeker M."/>
        </authorList>
    </citation>
    <scope>NUCLEOTIDE SEQUENCE [LARGE SCALE GENOMIC DNA]</scope>
    <source>
        <strain evidence="3 4">DSM 25079</strain>
    </source>
</reference>
<dbReference type="PANTHER" id="PTHR43798:SF5">
    <property type="entry name" value="MONOACYLGLYCEROL LIPASE ABHD6"/>
    <property type="match status" value="1"/>
</dbReference>
<gene>
    <name evidence="3" type="ORF">FHS49_000986</name>
</gene>
<dbReference type="AlphaFoldDB" id="A0A7W9EEH3"/>
<organism evidence="3 4">
    <name type="scientific">Sphingobium boeckii</name>
    <dbReference type="NCBI Taxonomy" id="1082345"/>
    <lineage>
        <taxon>Bacteria</taxon>
        <taxon>Pseudomonadati</taxon>
        <taxon>Pseudomonadota</taxon>
        <taxon>Alphaproteobacteria</taxon>
        <taxon>Sphingomonadales</taxon>
        <taxon>Sphingomonadaceae</taxon>
        <taxon>Sphingobium</taxon>
    </lineage>
</organism>
<accession>A0A7W9EEH3</accession>
<dbReference type="SUPFAM" id="SSF53474">
    <property type="entry name" value="alpha/beta-Hydrolases"/>
    <property type="match status" value="1"/>
</dbReference>
<comment type="caution">
    <text evidence="3">The sequence shown here is derived from an EMBL/GenBank/DDBJ whole genome shotgun (WGS) entry which is preliminary data.</text>
</comment>
<protein>
    <submittedName>
        <fullName evidence="3">Pimeloyl-ACP methyl ester carboxylesterase</fullName>
    </submittedName>
</protein>
<evidence type="ECO:0000313" key="3">
    <source>
        <dbReference type="EMBL" id="MBB5684995.1"/>
    </source>
</evidence>
<sequence length="306" mass="32295">MIDRRTFSLGAMAAAAVCTHGAAAQVAFSEPAKGPWTSSGLLQRAGGVLHYVTLGDPASTRPPVVLLHKLGGWVADWRFVAPALAEGRRVIAFDLPGHGDSRWLGNAPYIQSLSETAALLVGALDEMGISQIDLIGTSLGGCVSVPLTAFFPDRVRSLTLVSCALPRAHTLAEIATLIDEPEKAIFTPQGDPLPVDASISAKMMGLIHAGPIAAEQNASRRRAGRWIQPSERGVLITDIKHLLTRISAPTLLLYGDQPNAYLTFRAGAEGALKNAQTRFVPDSGAFVMQDNPSATAAVLKSFLDTG</sequence>
<feature type="signal peptide" evidence="1">
    <location>
        <begin position="1"/>
        <end position="24"/>
    </location>
</feature>
<dbReference type="GO" id="GO:0046464">
    <property type="term" value="P:acylglycerol catabolic process"/>
    <property type="evidence" value="ECO:0007669"/>
    <property type="project" value="TreeGrafter"/>
</dbReference>
<dbReference type="InterPro" id="IPR029058">
    <property type="entry name" value="AB_hydrolase_fold"/>
</dbReference>
<name>A0A7W9EEH3_9SPHN</name>
<dbReference type="Pfam" id="PF00561">
    <property type="entry name" value="Abhydrolase_1"/>
    <property type="match status" value="1"/>
</dbReference>
<feature type="domain" description="AB hydrolase-1" evidence="2">
    <location>
        <begin position="62"/>
        <end position="210"/>
    </location>
</feature>
<proteinExistence type="predicted"/>
<dbReference type="PANTHER" id="PTHR43798">
    <property type="entry name" value="MONOACYLGLYCEROL LIPASE"/>
    <property type="match status" value="1"/>
</dbReference>
<dbReference type="GO" id="GO:0016020">
    <property type="term" value="C:membrane"/>
    <property type="evidence" value="ECO:0007669"/>
    <property type="project" value="TreeGrafter"/>
</dbReference>
<dbReference type="Gene3D" id="3.40.50.1820">
    <property type="entry name" value="alpha/beta hydrolase"/>
    <property type="match status" value="1"/>
</dbReference>
<dbReference type="PRINTS" id="PR00111">
    <property type="entry name" value="ABHYDROLASE"/>
</dbReference>
<evidence type="ECO:0000313" key="4">
    <source>
        <dbReference type="Proteomes" id="UP000549617"/>
    </source>
</evidence>
<evidence type="ECO:0000259" key="2">
    <source>
        <dbReference type="Pfam" id="PF00561"/>
    </source>
</evidence>